<proteinExistence type="predicted"/>
<organism evidence="1 2">
    <name type="scientific">Croceibacterium salegens</name>
    <dbReference type="NCBI Taxonomy" id="1737568"/>
    <lineage>
        <taxon>Bacteria</taxon>
        <taxon>Pseudomonadati</taxon>
        <taxon>Pseudomonadota</taxon>
        <taxon>Alphaproteobacteria</taxon>
        <taxon>Sphingomonadales</taxon>
        <taxon>Erythrobacteraceae</taxon>
        <taxon>Croceibacterium</taxon>
    </lineage>
</organism>
<protein>
    <submittedName>
        <fullName evidence="1">Uncharacterized protein</fullName>
    </submittedName>
</protein>
<dbReference type="RefSeq" id="WP_159797616.1">
    <property type="nucleotide sequence ID" value="NZ_WTYM01000058.1"/>
</dbReference>
<comment type="caution">
    <text evidence="1">The sequence shown here is derived from an EMBL/GenBank/DDBJ whole genome shotgun (WGS) entry which is preliminary data.</text>
</comment>
<gene>
    <name evidence="1" type="ORF">GRI89_15695</name>
</gene>
<sequence>MGFKSEIDDFRLVFYLAAAVFSREKGDLASARQRLDKALAFGEQVYCHSLALAFDGVLKVQEDDWDAAHARFLECSTRTNSDEFLHNEYAAAYRRLFLKLLDLDCSFDEVKDAQLAAAAAQVGTTRFARRALPLKSMDELEKLYSVRATETKGAWVKGQLGSALPADTRVTSSVMFDF</sequence>
<name>A0A6I4SY72_9SPHN</name>
<dbReference type="AlphaFoldDB" id="A0A6I4SY72"/>
<accession>A0A6I4SY72</accession>
<dbReference type="EMBL" id="WTYM01000058">
    <property type="protein sequence ID" value="MXO60985.1"/>
    <property type="molecule type" value="Genomic_DNA"/>
</dbReference>
<dbReference type="Proteomes" id="UP000433652">
    <property type="component" value="Unassembled WGS sequence"/>
</dbReference>
<keyword evidence="2" id="KW-1185">Reference proteome</keyword>
<evidence type="ECO:0000313" key="1">
    <source>
        <dbReference type="EMBL" id="MXO60985.1"/>
    </source>
</evidence>
<reference evidence="1 2" key="1">
    <citation type="submission" date="2019-12" db="EMBL/GenBank/DDBJ databases">
        <title>Genomic-based taxomic classification of the family Erythrobacteraceae.</title>
        <authorList>
            <person name="Xu L."/>
        </authorList>
    </citation>
    <scope>NUCLEOTIDE SEQUENCE [LARGE SCALE GENOMIC DNA]</scope>
    <source>
        <strain evidence="1 2">MCCC 1K01500</strain>
    </source>
</reference>
<evidence type="ECO:0000313" key="2">
    <source>
        <dbReference type="Proteomes" id="UP000433652"/>
    </source>
</evidence>